<dbReference type="EMBL" id="VOSK01000121">
    <property type="protein sequence ID" value="MPR28042.1"/>
    <property type="molecule type" value="Genomic_DNA"/>
</dbReference>
<dbReference type="OrthoDB" id="8017437at2"/>
<comment type="caution">
    <text evidence="1">The sequence shown here is derived from an EMBL/GenBank/DDBJ whole genome shotgun (WGS) entry which is preliminary data.</text>
</comment>
<dbReference type="Proteomes" id="UP000403266">
    <property type="component" value="Unassembled WGS sequence"/>
</dbReference>
<dbReference type="RefSeq" id="WP_152714347.1">
    <property type="nucleotide sequence ID" value="NZ_VOSK01000121.1"/>
</dbReference>
<proteinExistence type="predicted"/>
<organism evidence="1 2">
    <name type="scientific">Microvirga tunisiensis</name>
    <dbReference type="NCBI Taxonomy" id="2108360"/>
    <lineage>
        <taxon>Bacteria</taxon>
        <taxon>Pseudomonadati</taxon>
        <taxon>Pseudomonadota</taxon>
        <taxon>Alphaproteobacteria</taxon>
        <taxon>Hyphomicrobiales</taxon>
        <taxon>Methylobacteriaceae</taxon>
        <taxon>Microvirga</taxon>
    </lineage>
</organism>
<accession>A0A5N7MLU5</accession>
<protein>
    <submittedName>
        <fullName evidence="1">Uncharacterized protein</fullName>
    </submittedName>
</protein>
<gene>
    <name evidence="1" type="ORF">FS320_23490</name>
</gene>
<evidence type="ECO:0000313" key="1">
    <source>
        <dbReference type="EMBL" id="MPR28042.1"/>
    </source>
</evidence>
<sequence>MHHQLEEAFGFRPNQVVQMLVPATGSNDEDNEITLDPGTLAIIASIADLGGTQGIAFTVAIGGKITNVFDQGDGMPDRKFFEPVTAQEPEGTKFLVLSDLEDPELYIKAARQHAEDSGEPDHEVGNLQDLFRAAMRMMTDEQKIELLFQEEVQAVLGSGSFNIDL</sequence>
<evidence type="ECO:0000313" key="2">
    <source>
        <dbReference type="Proteomes" id="UP000403266"/>
    </source>
</evidence>
<keyword evidence="2" id="KW-1185">Reference proteome</keyword>
<reference evidence="1 2" key="1">
    <citation type="journal article" date="2019" name="Syst. Appl. Microbiol.">
        <title>Microvirga tunisiensis sp. nov., a root nodule symbiotic bacterium isolated from Lupinus micranthus and L. luteus grown in Northern Tunisia.</title>
        <authorList>
            <person name="Msaddak A."/>
            <person name="Rejili M."/>
            <person name="Duran D."/>
            <person name="Mars M."/>
            <person name="Palacios J.M."/>
            <person name="Ruiz-Argueso T."/>
            <person name="Rey L."/>
            <person name="Imperial J."/>
        </authorList>
    </citation>
    <scope>NUCLEOTIDE SEQUENCE [LARGE SCALE GENOMIC DNA]</scope>
    <source>
        <strain evidence="1 2">Lmie10</strain>
    </source>
</reference>
<name>A0A5N7MLU5_9HYPH</name>
<dbReference type="AlphaFoldDB" id="A0A5N7MLU5"/>